<protein>
    <submittedName>
        <fullName evidence="2">Uncharacterized protein</fullName>
    </submittedName>
</protein>
<dbReference type="OrthoDB" id="2974077at2759"/>
<feature type="compositionally biased region" description="Basic and acidic residues" evidence="1">
    <location>
        <begin position="161"/>
        <end position="180"/>
    </location>
</feature>
<proteinExistence type="predicted"/>
<organism evidence="2 3">
    <name type="scientific">Sphagnurus paluster</name>
    <dbReference type="NCBI Taxonomy" id="117069"/>
    <lineage>
        <taxon>Eukaryota</taxon>
        <taxon>Fungi</taxon>
        <taxon>Dikarya</taxon>
        <taxon>Basidiomycota</taxon>
        <taxon>Agaricomycotina</taxon>
        <taxon>Agaricomycetes</taxon>
        <taxon>Agaricomycetidae</taxon>
        <taxon>Agaricales</taxon>
        <taxon>Tricholomatineae</taxon>
        <taxon>Lyophyllaceae</taxon>
        <taxon>Sphagnurus</taxon>
    </lineage>
</organism>
<sequence length="250" mass="28893">MPIHLPDKYKYHPKVSSVSYSLSQTLIIVQPDERVVAVFRNQDRQKRYDFLDISMGISRGLDLVRLPTHHPNPFLTYVTSCHPQTYWKDGYKVVDASGYEDVCCPGLLYPRSLSVDNVWALMAERLGAYVFPTPPNWRPDPDPADSEGTDSPPTSPLRVSQGDRERERDAARCRDREESYAHTNVSSPSLRESMKERCPMCADRYTYWAVSPPVFLSRHSRRWHVHVDCLQHLMPRRQFGLKPVDAVEYV</sequence>
<feature type="region of interest" description="Disordered" evidence="1">
    <location>
        <begin position="134"/>
        <end position="188"/>
    </location>
</feature>
<comment type="caution">
    <text evidence="2">The sequence shown here is derived from an EMBL/GenBank/DDBJ whole genome shotgun (WGS) entry which is preliminary data.</text>
</comment>
<keyword evidence="3" id="KW-1185">Reference proteome</keyword>
<evidence type="ECO:0000256" key="1">
    <source>
        <dbReference type="SAM" id="MobiDB-lite"/>
    </source>
</evidence>
<name>A0A9P7KJK1_9AGAR</name>
<evidence type="ECO:0000313" key="2">
    <source>
        <dbReference type="EMBL" id="KAG5650805.1"/>
    </source>
</evidence>
<gene>
    <name evidence="2" type="ORF">H0H81_010972</name>
</gene>
<reference evidence="2" key="2">
    <citation type="submission" date="2021-10" db="EMBL/GenBank/DDBJ databases">
        <title>Phylogenomics reveals ancestral predisposition of the termite-cultivated fungus Termitomyces towards a domesticated lifestyle.</title>
        <authorList>
            <person name="Auxier B."/>
            <person name="Grum-Grzhimaylo A."/>
            <person name="Cardenas M.E."/>
            <person name="Lodge J.D."/>
            <person name="Laessoe T."/>
            <person name="Pedersen O."/>
            <person name="Smith M.E."/>
            <person name="Kuyper T.W."/>
            <person name="Franco-Molano E.A."/>
            <person name="Baroni T.J."/>
            <person name="Aanen D.K."/>
        </authorList>
    </citation>
    <scope>NUCLEOTIDE SEQUENCE</scope>
    <source>
        <strain evidence="2">D49</strain>
    </source>
</reference>
<dbReference type="AlphaFoldDB" id="A0A9P7KJK1"/>
<dbReference type="Proteomes" id="UP000717328">
    <property type="component" value="Unassembled WGS sequence"/>
</dbReference>
<accession>A0A9P7KJK1</accession>
<dbReference type="EMBL" id="JABCKI010000359">
    <property type="protein sequence ID" value="KAG5650805.1"/>
    <property type="molecule type" value="Genomic_DNA"/>
</dbReference>
<evidence type="ECO:0000313" key="3">
    <source>
        <dbReference type="Proteomes" id="UP000717328"/>
    </source>
</evidence>
<reference evidence="2" key="1">
    <citation type="submission" date="2021-02" db="EMBL/GenBank/DDBJ databases">
        <authorList>
            <person name="Nieuwenhuis M."/>
            <person name="Van De Peppel L.J.J."/>
        </authorList>
    </citation>
    <scope>NUCLEOTIDE SEQUENCE</scope>
    <source>
        <strain evidence="2">D49</strain>
    </source>
</reference>